<evidence type="ECO:0000259" key="1">
    <source>
        <dbReference type="SMART" id="SM00460"/>
    </source>
</evidence>
<evidence type="ECO:0000313" key="3">
    <source>
        <dbReference type="Proteomes" id="UP001596039"/>
    </source>
</evidence>
<dbReference type="SMART" id="SM00460">
    <property type="entry name" value="TGc"/>
    <property type="match status" value="1"/>
</dbReference>
<accession>A0ABW0NL80</accession>
<comment type="caution">
    <text evidence="2">The sequence shown here is derived from an EMBL/GenBank/DDBJ whole genome shotgun (WGS) entry which is preliminary data.</text>
</comment>
<dbReference type="PANTHER" id="PTHR33490">
    <property type="entry name" value="BLR5614 PROTEIN-RELATED"/>
    <property type="match status" value="1"/>
</dbReference>
<gene>
    <name evidence="2" type="ORF">ACFPJ4_02840</name>
</gene>
<dbReference type="PANTHER" id="PTHR33490:SF12">
    <property type="entry name" value="BLL5557 PROTEIN"/>
    <property type="match status" value="1"/>
</dbReference>
<organism evidence="2 3">
    <name type="scientific">Lysinimonas soli</name>
    <dbReference type="NCBI Taxonomy" id="1074233"/>
    <lineage>
        <taxon>Bacteria</taxon>
        <taxon>Bacillati</taxon>
        <taxon>Actinomycetota</taxon>
        <taxon>Actinomycetes</taxon>
        <taxon>Micrococcales</taxon>
        <taxon>Microbacteriaceae</taxon>
        <taxon>Lysinimonas</taxon>
    </lineage>
</organism>
<name>A0ABW0NL80_9MICO</name>
<dbReference type="SUPFAM" id="SSF54001">
    <property type="entry name" value="Cysteine proteinases"/>
    <property type="match status" value="1"/>
</dbReference>
<dbReference type="Gene3D" id="3.10.620.30">
    <property type="match status" value="1"/>
</dbReference>
<dbReference type="RefSeq" id="WP_386738772.1">
    <property type="nucleotide sequence ID" value="NZ_JBHSMG010000001.1"/>
</dbReference>
<dbReference type="InterPro" id="IPR038765">
    <property type="entry name" value="Papain-like_cys_pep_sf"/>
</dbReference>
<protein>
    <submittedName>
        <fullName evidence="2">Transglutaminase family protein</fullName>
    </submittedName>
</protein>
<dbReference type="Pfam" id="PF01841">
    <property type="entry name" value="Transglut_core"/>
    <property type="match status" value="1"/>
</dbReference>
<evidence type="ECO:0000313" key="2">
    <source>
        <dbReference type="EMBL" id="MFC5501171.1"/>
    </source>
</evidence>
<sequence>MTLRRDLRSSMTLEVSDPTAFVLAISSARGVPLAWEALTISVDGDPVAVRELDEEPLTRLQLFETTPGTVRIDYAAEVTGRAPAAAVHPIDEIVYLRPSRYVQSDTLQPFARDTFPGLGGARLVREVSSWVADRLAYVPAATSPTGGAVETLESGEGVCRDYAHLTAALLRALDVPARLVSVYAPGLDPMDFHAVVEALVEGRWVVVDSTRLAPRAAMVRLATGRDATDTAFLTNTLSDIRLLTLQVQAEASEAFSDDPDELVELG</sequence>
<proteinExistence type="predicted"/>
<keyword evidence="3" id="KW-1185">Reference proteome</keyword>
<reference evidence="3" key="1">
    <citation type="journal article" date="2019" name="Int. J. Syst. Evol. Microbiol.">
        <title>The Global Catalogue of Microorganisms (GCM) 10K type strain sequencing project: providing services to taxonomists for standard genome sequencing and annotation.</title>
        <authorList>
            <consortium name="The Broad Institute Genomics Platform"/>
            <consortium name="The Broad Institute Genome Sequencing Center for Infectious Disease"/>
            <person name="Wu L."/>
            <person name="Ma J."/>
        </authorList>
    </citation>
    <scope>NUCLEOTIDE SEQUENCE [LARGE SCALE GENOMIC DNA]</scope>
    <source>
        <strain evidence="3">CGMCC 4.6997</strain>
    </source>
</reference>
<dbReference type="InterPro" id="IPR002931">
    <property type="entry name" value="Transglutaminase-like"/>
</dbReference>
<dbReference type="Proteomes" id="UP001596039">
    <property type="component" value="Unassembled WGS sequence"/>
</dbReference>
<feature type="domain" description="Transglutaminase-like" evidence="1">
    <location>
        <begin position="151"/>
        <end position="211"/>
    </location>
</feature>
<dbReference type="Gene3D" id="2.60.40.2250">
    <property type="match status" value="1"/>
</dbReference>
<dbReference type="EMBL" id="JBHSMG010000001">
    <property type="protein sequence ID" value="MFC5501171.1"/>
    <property type="molecule type" value="Genomic_DNA"/>
</dbReference>